<dbReference type="InterPro" id="IPR036961">
    <property type="entry name" value="Kinesin_motor_dom_sf"/>
</dbReference>
<comment type="similarity">
    <text evidence="1">Belongs to the TRAFAC class myosin-kinesin ATPase superfamily. Kinesin family. KIN-7 subfamily.</text>
</comment>
<reference evidence="10 11" key="1">
    <citation type="submission" date="2020-08" db="EMBL/GenBank/DDBJ databases">
        <title>Plant Genome Project.</title>
        <authorList>
            <person name="Zhang R.-G."/>
        </authorList>
    </citation>
    <scope>NUCLEOTIDE SEQUENCE [LARGE SCALE GENOMIC DNA]</scope>
    <source>
        <tissue evidence="10">Rhizome</tissue>
    </source>
</reference>
<dbReference type="GO" id="GO:0008017">
    <property type="term" value="F:microtubule binding"/>
    <property type="evidence" value="ECO:0007669"/>
    <property type="project" value="InterPro"/>
</dbReference>
<dbReference type="GO" id="GO:0003777">
    <property type="term" value="F:microtubule motor activity"/>
    <property type="evidence" value="ECO:0007669"/>
    <property type="project" value="InterPro"/>
</dbReference>
<keyword evidence="6 7" id="KW-0505">Motor protein</keyword>
<dbReference type="InterPro" id="IPR021881">
    <property type="entry name" value="NACK_C"/>
</dbReference>
<dbReference type="PROSITE" id="PS50067">
    <property type="entry name" value="KINESIN_MOTOR_2"/>
    <property type="match status" value="1"/>
</dbReference>
<comment type="caution">
    <text evidence="10">The sequence shown here is derived from an EMBL/GenBank/DDBJ whole genome shotgun (WGS) entry which is preliminary data.</text>
</comment>
<dbReference type="Gene3D" id="3.40.850.10">
    <property type="entry name" value="Kinesin motor domain"/>
    <property type="match status" value="1"/>
</dbReference>
<accession>A0A8J5HWW0</accession>
<sequence length="947" mass="106631">MGSVSGEELARWEKMEATAGERGGEKVERIFVSVRLRPLSKKEVAMNDPCDWECINDTTIIFRNNLSERSISPTAYTFDRVFRSACTTKQVYEEGAKEVALSVVSGINATIFAYGQTSSGKTYTMTGITECTALDIYEYIHKHNERAFVLKFSAIEIYNEAVKDLLSTDSYPLRLLDDPEKGTVIEKLTEEILKDWNHLKALISVCEAQRKIGETSLNETSSRSHQILRLTIESCAQEFLGKHNSAMLVASVNFVDLAGSERASQALSVGTRLKEGCHINRSLLTLGSVIRKLSKGRNGHIPYRDSKLTRILQPSLGGNSRTAIICTMSPARSHIEQSRNTLFFASCAKEVATSAQVNIVMSDKALVKHLQKELARLESEMKYSGIAPSVETLLREKDLHIKKARNGGLEMLECEIKKLIQQRDIAQFRMADLLQIIQKDPSKIWESSQTPAVNETYACDDLISASELSDNLSIDSASLKCVNSQNQYNQTGTHVTSSLRHTVKNLDFIESPKSQGDEEFEELCQDVHCIEVNGELVHQESESMLAEGSNSLQRINIRTPEHEDFNHKPEGQLDQGLTNDDPVTLEQHLQNVKKTLINLVKAYPDGSSPCSTWQEQSFRGVPLSRSKSCRSTLMSSSIWLQEANTPPDISLKEFPGRPQGLQKKWLALDVGDNTKNLSATVSQISIDTARFSSQKLNSEDASSVKADRLVVGHAQVNEMNEVYFRKDFNDQKTKRNEVQDFGAEDTGKVLNLAPSLDSLQCPSEWPREFEKHQREIIELWHECNVSLVHRTCFYMLFTGDPTDSIYMEVESRRLSFLKSTLSRKNIDKASTAGQSSTSPPSLRLLRRERDMLCRQMQKSLSTAERDSLYVKWGIALDSKQRRMQLAWRLWSEPKDLEHVRASASVVASLIGLLDQGHALKEMFGLTFSPQKSNRRFNSWRNGLSYLK</sequence>
<dbReference type="EMBL" id="JACMSC010000002">
    <property type="protein sequence ID" value="KAG6533387.1"/>
    <property type="molecule type" value="Genomic_DNA"/>
</dbReference>
<evidence type="ECO:0000259" key="9">
    <source>
        <dbReference type="PROSITE" id="PS50067"/>
    </source>
</evidence>
<evidence type="ECO:0000256" key="1">
    <source>
        <dbReference type="ARBA" id="ARBA00007310"/>
    </source>
</evidence>
<proteinExistence type="inferred from homology"/>
<evidence type="ECO:0000256" key="4">
    <source>
        <dbReference type="ARBA" id="ARBA00022840"/>
    </source>
</evidence>
<keyword evidence="4 7" id="KW-0067">ATP-binding</keyword>
<dbReference type="InterPro" id="IPR027417">
    <property type="entry name" value="P-loop_NTPase"/>
</dbReference>
<evidence type="ECO:0000256" key="2">
    <source>
        <dbReference type="ARBA" id="ARBA00022701"/>
    </source>
</evidence>
<evidence type="ECO:0000313" key="10">
    <source>
        <dbReference type="EMBL" id="KAG6533387.1"/>
    </source>
</evidence>
<dbReference type="GO" id="GO:0005524">
    <property type="term" value="F:ATP binding"/>
    <property type="evidence" value="ECO:0007669"/>
    <property type="project" value="UniProtKB-UniRule"/>
</dbReference>
<evidence type="ECO:0000256" key="3">
    <source>
        <dbReference type="ARBA" id="ARBA00022741"/>
    </source>
</evidence>
<evidence type="ECO:0000256" key="5">
    <source>
        <dbReference type="ARBA" id="ARBA00023054"/>
    </source>
</evidence>
<evidence type="ECO:0000313" key="11">
    <source>
        <dbReference type="Proteomes" id="UP000734854"/>
    </source>
</evidence>
<dbReference type="InterPro" id="IPR027640">
    <property type="entry name" value="Kinesin-like_fam"/>
</dbReference>
<evidence type="ECO:0000256" key="8">
    <source>
        <dbReference type="RuleBase" id="RU000394"/>
    </source>
</evidence>
<gene>
    <name evidence="10" type="ORF">ZIOFF_007254</name>
</gene>
<evidence type="ECO:0000256" key="7">
    <source>
        <dbReference type="PROSITE-ProRule" id="PRU00283"/>
    </source>
</evidence>
<keyword evidence="5" id="KW-0175">Coiled coil</keyword>
<feature type="domain" description="Kinesin motor" evidence="9">
    <location>
        <begin position="29"/>
        <end position="351"/>
    </location>
</feature>
<name>A0A8J5HWW0_ZINOF</name>
<dbReference type="Pfam" id="PF00225">
    <property type="entry name" value="Kinesin"/>
    <property type="match status" value="1"/>
</dbReference>
<keyword evidence="2 8" id="KW-0493">Microtubule</keyword>
<dbReference type="SMART" id="SM00129">
    <property type="entry name" value="KISc"/>
    <property type="match status" value="1"/>
</dbReference>
<dbReference type="PANTHER" id="PTHR47968:SF18">
    <property type="entry name" value="KINESIN-LIKE PROTEIN KIN-7F"/>
    <property type="match status" value="1"/>
</dbReference>
<dbReference type="PANTHER" id="PTHR47968">
    <property type="entry name" value="CENTROMERE PROTEIN E"/>
    <property type="match status" value="1"/>
</dbReference>
<keyword evidence="11" id="KW-1185">Reference proteome</keyword>
<organism evidence="10 11">
    <name type="scientific">Zingiber officinale</name>
    <name type="common">Ginger</name>
    <name type="synonym">Amomum zingiber</name>
    <dbReference type="NCBI Taxonomy" id="94328"/>
    <lineage>
        <taxon>Eukaryota</taxon>
        <taxon>Viridiplantae</taxon>
        <taxon>Streptophyta</taxon>
        <taxon>Embryophyta</taxon>
        <taxon>Tracheophyta</taxon>
        <taxon>Spermatophyta</taxon>
        <taxon>Magnoliopsida</taxon>
        <taxon>Liliopsida</taxon>
        <taxon>Zingiberales</taxon>
        <taxon>Zingiberaceae</taxon>
        <taxon>Zingiber</taxon>
    </lineage>
</organism>
<keyword evidence="3 7" id="KW-0547">Nucleotide-binding</keyword>
<evidence type="ECO:0000256" key="6">
    <source>
        <dbReference type="ARBA" id="ARBA00023175"/>
    </source>
</evidence>
<dbReference type="GO" id="GO:0005874">
    <property type="term" value="C:microtubule"/>
    <property type="evidence" value="ECO:0007669"/>
    <property type="project" value="UniProtKB-KW"/>
</dbReference>
<dbReference type="SUPFAM" id="SSF52540">
    <property type="entry name" value="P-loop containing nucleoside triphosphate hydrolases"/>
    <property type="match status" value="1"/>
</dbReference>
<dbReference type="CDD" id="cd01374">
    <property type="entry name" value="KISc_CENP_E"/>
    <property type="match status" value="1"/>
</dbReference>
<dbReference type="PROSITE" id="PS00411">
    <property type="entry name" value="KINESIN_MOTOR_1"/>
    <property type="match status" value="1"/>
</dbReference>
<dbReference type="InterPro" id="IPR019821">
    <property type="entry name" value="Kinesin_motor_CS"/>
</dbReference>
<protein>
    <recommendedName>
        <fullName evidence="8">Kinesin-like protein</fullName>
    </recommendedName>
</protein>
<dbReference type="GO" id="GO:0007018">
    <property type="term" value="P:microtubule-based movement"/>
    <property type="evidence" value="ECO:0007669"/>
    <property type="project" value="InterPro"/>
</dbReference>
<dbReference type="Pfam" id="PF11995">
    <property type="entry name" value="DUF3490"/>
    <property type="match status" value="1"/>
</dbReference>
<dbReference type="PRINTS" id="PR00380">
    <property type="entry name" value="KINESINHEAVY"/>
</dbReference>
<dbReference type="AlphaFoldDB" id="A0A8J5HWW0"/>
<dbReference type="InterPro" id="IPR001752">
    <property type="entry name" value="Kinesin_motor_dom"/>
</dbReference>
<dbReference type="FunFam" id="3.40.850.10:FF:000016">
    <property type="entry name" value="Kinesin-like protein"/>
    <property type="match status" value="1"/>
</dbReference>
<feature type="binding site" evidence="7">
    <location>
        <begin position="115"/>
        <end position="122"/>
    </location>
    <ligand>
        <name>ATP</name>
        <dbReference type="ChEBI" id="CHEBI:30616"/>
    </ligand>
</feature>
<dbReference type="Proteomes" id="UP000734854">
    <property type="component" value="Unassembled WGS sequence"/>
</dbReference>